<comment type="similarity">
    <text evidence="1 3">Belongs to the type-B carboxylesterase/lipase family.</text>
</comment>
<evidence type="ECO:0000256" key="3">
    <source>
        <dbReference type="RuleBase" id="RU361235"/>
    </source>
</evidence>
<keyword evidence="2 3" id="KW-0378">Hydrolase</keyword>
<evidence type="ECO:0000313" key="6">
    <source>
        <dbReference type="EMBL" id="PMD40267.1"/>
    </source>
</evidence>
<dbReference type="GO" id="GO:0016787">
    <property type="term" value="F:hydrolase activity"/>
    <property type="evidence" value="ECO:0007669"/>
    <property type="project" value="UniProtKB-KW"/>
</dbReference>
<dbReference type="PANTHER" id="PTHR11559">
    <property type="entry name" value="CARBOXYLESTERASE"/>
    <property type="match status" value="1"/>
</dbReference>
<evidence type="ECO:0000313" key="7">
    <source>
        <dbReference type="Proteomes" id="UP000235786"/>
    </source>
</evidence>
<dbReference type="Pfam" id="PF00135">
    <property type="entry name" value="COesterase"/>
    <property type="match status" value="1"/>
</dbReference>
<gene>
    <name evidence="6" type="ORF">L207DRAFT_565770</name>
</gene>
<dbReference type="PROSITE" id="PS00122">
    <property type="entry name" value="CARBOXYLESTERASE_B_1"/>
    <property type="match status" value="1"/>
</dbReference>
<evidence type="ECO:0000256" key="4">
    <source>
        <dbReference type="SAM" id="MobiDB-lite"/>
    </source>
</evidence>
<dbReference type="OrthoDB" id="3200163at2759"/>
<dbReference type="InterPro" id="IPR029058">
    <property type="entry name" value="AB_hydrolase_fold"/>
</dbReference>
<dbReference type="STRING" id="1149755.A0A2J6RP20"/>
<evidence type="ECO:0000256" key="1">
    <source>
        <dbReference type="ARBA" id="ARBA00005964"/>
    </source>
</evidence>
<evidence type="ECO:0000259" key="5">
    <source>
        <dbReference type="Pfam" id="PF00135"/>
    </source>
</evidence>
<dbReference type="InterPro" id="IPR019826">
    <property type="entry name" value="Carboxylesterase_B_AS"/>
</dbReference>
<reference evidence="6 7" key="1">
    <citation type="submission" date="2016-04" db="EMBL/GenBank/DDBJ databases">
        <title>A degradative enzymes factory behind the ericoid mycorrhizal symbiosis.</title>
        <authorList>
            <consortium name="DOE Joint Genome Institute"/>
            <person name="Martino E."/>
            <person name="Morin E."/>
            <person name="Grelet G."/>
            <person name="Kuo A."/>
            <person name="Kohler A."/>
            <person name="Daghino S."/>
            <person name="Barry K."/>
            <person name="Choi C."/>
            <person name="Cichocki N."/>
            <person name="Clum A."/>
            <person name="Copeland A."/>
            <person name="Hainaut M."/>
            <person name="Haridas S."/>
            <person name="Labutti K."/>
            <person name="Lindquist E."/>
            <person name="Lipzen A."/>
            <person name="Khouja H.-R."/>
            <person name="Murat C."/>
            <person name="Ohm R."/>
            <person name="Olson A."/>
            <person name="Spatafora J."/>
            <person name="Veneault-Fourrey C."/>
            <person name="Henrissat B."/>
            <person name="Grigoriev I."/>
            <person name="Martin F."/>
            <person name="Perotto S."/>
        </authorList>
    </citation>
    <scope>NUCLEOTIDE SEQUENCE [LARGE SCALE GENOMIC DNA]</scope>
    <source>
        <strain evidence="6 7">F</strain>
    </source>
</reference>
<proteinExistence type="inferred from homology"/>
<dbReference type="InterPro" id="IPR050309">
    <property type="entry name" value="Type-B_Carboxylest/Lipase"/>
</dbReference>
<protein>
    <recommendedName>
        <fullName evidence="3">Carboxylic ester hydrolase</fullName>
        <ecNumber evidence="3">3.1.1.-</ecNumber>
    </recommendedName>
</protein>
<feature type="domain" description="Carboxylesterase type B" evidence="5">
    <location>
        <begin position="19"/>
        <end position="485"/>
    </location>
</feature>
<dbReference type="Gene3D" id="3.40.50.1820">
    <property type="entry name" value="alpha/beta hydrolase"/>
    <property type="match status" value="1"/>
</dbReference>
<dbReference type="EMBL" id="KZ613945">
    <property type="protein sequence ID" value="PMD40267.1"/>
    <property type="molecule type" value="Genomic_DNA"/>
</dbReference>
<accession>A0A2J6RP20</accession>
<dbReference type="Proteomes" id="UP000235786">
    <property type="component" value="Unassembled WGS sequence"/>
</dbReference>
<feature type="region of interest" description="Disordered" evidence="4">
    <location>
        <begin position="513"/>
        <end position="532"/>
    </location>
</feature>
<keyword evidence="7" id="KW-1185">Reference proteome</keyword>
<sequence length="627" mass="69381">MAASAPVVTIPTLTVPSHSQKIIGKKSHVSTEVEEFRGIPYGIVPARWEHSILRTSLPQDVYYATSNGPQCTQPPEFANSGYYQSHLDFPADVVESEFDCLNLFIVRPSAAALARLGDRIDGARLPVFVWIHGGGFGFGASTDPIWDPSRLVMRSIEMGTPFVAVGINYRLSIFGFTASTEIMTSQSESSMKGCNFGLRDQRIGMTWVSRNISSFGGDPEKITIGGQSAGGCSIHVHALEAKLHSRKPLFRRAIIQSGAIGCLGPIPIETADSNWEELYKQSGTDSKSKISRLEQLRSMTAADLLRACRNLGWITFPVVVDGVTVKSTDLDCEITTDFGDVAGALPFRRESGEHFIEVLIGDTELEGMMFYHPISRIQTFEEVQSIFYSTYSSDQLADEVLQAYQLTSSLTLAELHRNLVHFANDVIFGFPVYRARKFFADYQPVEQDIRHTTVQAYRVRFGNPFPGPNHGVAHHCVDMIYQFDAFHDALRATDRAEISGEEYFEPTAALSATDSGYASPADSTRGKPVSKDVLPTSCRTSNADLVSTMQQDWVNFINGKGIARKEVSGDGQDKDVITVYNKDRTVSVEDLLTDSRWIEQQKRLETIGKNPEAMKSVHMRLTQALLA</sequence>
<evidence type="ECO:0000256" key="2">
    <source>
        <dbReference type="ARBA" id="ARBA00022801"/>
    </source>
</evidence>
<dbReference type="AlphaFoldDB" id="A0A2J6RP20"/>
<dbReference type="SUPFAM" id="SSF53474">
    <property type="entry name" value="alpha/beta-Hydrolases"/>
    <property type="match status" value="1"/>
</dbReference>
<dbReference type="InterPro" id="IPR002018">
    <property type="entry name" value="CarbesteraseB"/>
</dbReference>
<name>A0A2J6RP20_HYAVF</name>
<dbReference type="EC" id="3.1.1.-" evidence="3"/>
<organism evidence="6 7">
    <name type="scientific">Hyaloscypha variabilis (strain UAMH 11265 / GT02V1 / F)</name>
    <name type="common">Meliniomyces variabilis</name>
    <dbReference type="NCBI Taxonomy" id="1149755"/>
    <lineage>
        <taxon>Eukaryota</taxon>
        <taxon>Fungi</taxon>
        <taxon>Dikarya</taxon>
        <taxon>Ascomycota</taxon>
        <taxon>Pezizomycotina</taxon>
        <taxon>Leotiomycetes</taxon>
        <taxon>Helotiales</taxon>
        <taxon>Hyaloscyphaceae</taxon>
        <taxon>Hyaloscypha</taxon>
        <taxon>Hyaloscypha variabilis</taxon>
    </lineage>
</organism>